<reference evidence="5" key="1">
    <citation type="submission" date="2018-06" db="EMBL/GenBank/DDBJ databases">
        <authorList>
            <person name="Zhirakovskaya E."/>
        </authorList>
    </citation>
    <scope>NUCLEOTIDE SEQUENCE</scope>
</reference>
<dbReference type="GO" id="GO:0019592">
    <property type="term" value="P:mannitol catabolic process"/>
    <property type="evidence" value="ECO:0007669"/>
    <property type="project" value="TreeGrafter"/>
</dbReference>
<dbReference type="PANTHER" id="PTHR30524:SF0">
    <property type="entry name" value="ALTRONATE OXIDOREDUCTASE-RELATED"/>
    <property type="match status" value="1"/>
</dbReference>
<dbReference type="GO" id="GO:0008926">
    <property type="term" value="F:mannitol-1-phosphate 5-dehydrogenase activity"/>
    <property type="evidence" value="ECO:0007669"/>
    <property type="project" value="TreeGrafter"/>
</dbReference>
<dbReference type="PANTHER" id="PTHR30524">
    <property type="entry name" value="MANNITOL-1-PHOSPHATE 5-DEHYDROGENASE"/>
    <property type="match status" value="1"/>
</dbReference>
<dbReference type="EC" id="1.1.1.58" evidence="5"/>
<sequence>MNKLNRNNQELNNKLPIKIIQFGEGNFLRAFVDYAIQHLNNKLNFNAGIAVVQPIENGMINMLNEQDGLYTLFLKGIKNDVKIQEKELITNIVEGINPYTNFNNYLELAKEEELEFIISNTTEAGIAYVEIDKPDMEPPISFPAKLTILLYQRYKHFNGDSDKGLTIIPCELINYNADNLKAIILKYIDDWEYGEDFKNWILTHNKFHNTLVDRIVPGYPRDEIEVYNAQLDYKDDLIVTAEPFFLWVIEGDEILKEKLPFHKTDLNVQIVKNMQPYRTRKVRILNGAHTAMVPFSLLYGNTTVKETVENDFTGSFMQKTVFDEIVGTLDMDTKELNHFAEEVFDRFRNPFVKHQLASIALNSISKFKVRVLPSLLGYIEKNNKVPLHLTYAFACLVRFYKGIWQEKELPLNDSEVIIDFFIKVWEEHDFSNITKSVLSNQDFWDQDLSDIEGLQVALSSALEAIENHG</sequence>
<dbReference type="Pfam" id="PF08125">
    <property type="entry name" value="Mannitol_dh_C"/>
    <property type="match status" value="1"/>
</dbReference>
<evidence type="ECO:0000259" key="4">
    <source>
        <dbReference type="Pfam" id="PF08125"/>
    </source>
</evidence>
<dbReference type="EMBL" id="UOEB01000074">
    <property type="protein sequence ID" value="VAV83370.1"/>
    <property type="molecule type" value="Genomic_DNA"/>
</dbReference>
<keyword evidence="1 5" id="KW-0560">Oxidoreductase</keyword>
<dbReference type="InterPro" id="IPR013131">
    <property type="entry name" value="Mannitol_DH_N"/>
</dbReference>
<feature type="domain" description="Mannitol dehydrogenase C-terminal" evidence="4">
    <location>
        <begin position="273"/>
        <end position="465"/>
    </location>
</feature>
<dbReference type="InterPro" id="IPR013118">
    <property type="entry name" value="Mannitol_DH_C"/>
</dbReference>
<dbReference type="SUPFAM" id="SSF51735">
    <property type="entry name" value="NAD(P)-binding Rossmann-fold domains"/>
    <property type="match status" value="1"/>
</dbReference>
<dbReference type="GO" id="GO:0005829">
    <property type="term" value="C:cytosol"/>
    <property type="evidence" value="ECO:0007669"/>
    <property type="project" value="TreeGrafter"/>
</dbReference>
<dbReference type="PRINTS" id="PR00084">
    <property type="entry name" value="MTLDHDRGNASE"/>
</dbReference>
<name>A0A3B0QP75_9ZZZZ</name>
<dbReference type="InterPro" id="IPR000669">
    <property type="entry name" value="Mannitol_DH"/>
</dbReference>
<dbReference type="GO" id="GO:0019698">
    <property type="term" value="P:D-galacturonate catabolic process"/>
    <property type="evidence" value="ECO:0007669"/>
    <property type="project" value="TreeGrafter"/>
</dbReference>
<dbReference type="InterPro" id="IPR036291">
    <property type="entry name" value="NAD(P)-bd_dom_sf"/>
</dbReference>
<gene>
    <name evidence="5" type="ORF">MNBD_BACTEROID02-765</name>
</gene>
<organism evidence="5">
    <name type="scientific">hydrothermal vent metagenome</name>
    <dbReference type="NCBI Taxonomy" id="652676"/>
    <lineage>
        <taxon>unclassified sequences</taxon>
        <taxon>metagenomes</taxon>
        <taxon>ecological metagenomes</taxon>
    </lineage>
</organism>
<dbReference type="SUPFAM" id="SSF48179">
    <property type="entry name" value="6-phosphogluconate dehydrogenase C-terminal domain-like"/>
    <property type="match status" value="1"/>
</dbReference>
<evidence type="ECO:0000259" key="3">
    <source>
        <dbReference type="Pfam" id="PF01232"/>
    </source>
</evidence>
<evidence type="ECO:0000256" key="1">
    <source>
        <dbReference type="ARBA" id="ARBA00023002"/>
    </source>
</evidence>
<dbReference type="InterPro" id="IPR008927">
    <property type="entry name" value="6-PGluconate_DH-like_C_sf"/>
</dbReference>
<protein>
    <submittedName>
        <fullName evidence="5">Altronate oxidoreductase</fullName>
        <ecNumber evidence="5">1.1.1.58</ecNumber>
    </submittedName>
</protein>
<dbReference type="AlphaFoldDB" id="A0A3B0QP75"/>
<dbReference type="Gene3D" id="3.40.50.720">
    <property type="entry name" value="NAD(P)-binding Rossmann-like Domain"/>
    <property type="match status" value="1"/>
</dbReference>
<dbReference type="GO" id="GO:0009026">
    <property type="term" value="F:tagaturonate reductase activity"/>
    <property type="evidence" value="ECO:0007669"/>
    <property type="project" value="UniProtKB-EC"/>
</dbReference>
<dbReference type="InterPro" id="IPR013328">
    <property type="entry name" value="6PGD_dom2"/>
</dbReference>
<evidence type="ECO:0000313" key="5">
    <source>
        <dbReference type="EMBL" id="VAV83370.1"/>
    </source>
</evidence>
<evidence type="ECO:0000256" key="2">
    <source>
        <dbReference type="ARBA" id="ARBA00023027"/>
    </source>
</evidence>
<feature type="domain" description="Mannitol dehydrogenase N-terminal" evidence="3">
    <location>
        <begin position="18"/>
        <end position="259"/>
    </location>
</feature>
<feature type="non-terminal residue" evidence="5">
    <location>
        <position position="469"/>
    </location>
</feature>
<accession>A0A3B0QP75</accession>
<proteinExistence type="predicted"/>
<dbReference type="NCBIfam" id="NF002969">
    <property type="entry name" value="PRK03643.1"/>
    <property type="match status" value="1"/>
</dbReference>
<keyword evidence="2" id="KW-0520">NAD</keyword>
<dbReference type="Pfam" id="PF01232">
    <property type="entry name" value="Mannitol_dh"/>
    <property type="match status" value="1"/>
</dbReference>
<dbReference type="Gene3D" id="1.10.1040.10">
    <property type="entry name" value="N-(1-d-carboxylethyl)-l-norvaline Dehydrogenase, domain 2"/>
    <property type="match status" value="1"/>
</dbReference>